<reference evidence="2 3" key="1">
    <citation type="journal article" date="2016" name="Nat. Commun.">
        <title>Thousands of microbial genomes shed light on interconnected biogeochemical processes in an aquifer system.</title>
        <authorList>
            <person name="Anantharaman K."/>
            <person name="Brown C.T."/>
            <person name="Hug L.A."/>
            <person name="Sharon I."/>
            <person name="Castelle C.J."/>
            <person name="Probst A.J."/>
            <person name="Thomas B.C."/>
            <person name="Singh A."/>
            <person name="Wilkins M.J."/>
            <person name="Karaoz U."/>
            <person name="Brodie E.L."/>
            <person name="Williams K.H."/>
            <person name="Hubbard S.S."/>
            <person name="Banfield J.F."/>
        </authorList>
    </citation>
    <scope>NUCLEOTIDE SEQUENCE [LARGE SCALE GENOMIC DNA]</scope>
</reference>
<feature type="chain" id="PRO_5009225712" evidence="1">
    <location>
        <begin position="21"/>
        <end position="304"/>
    </location>
</feature>
<gene>
    <name evidence="2" type="ORF">A2645_00415</name>
</gene>
<evidence type="ECO:0000256" key="1">
    <source>
        <dbReference type="SAM" id="SignalP"/>
    </source>
</evidence>
<feature type="signal peptide" evidence="1">
    <location>
        <begin position="1"/>
        <end position="20"/>
    </location>
</feature>
<organism evidence="2 3">
    <name type="scientific">Candidatus Nomurabacteria bacterium RIFCSPHIGHO2_01_FULL_39_9</name>
    <dbReference type="NCBI Taxonomy" id="1801735"/>
    <lineage>
        <taxon>Bacteria</taxon>
        <taxon>Candidatus Nomuraibacteriota</taxon>
    </lineage>
</organism>
<keyword evidence="1" id="KW-0732">Signal</keyword>
<evidence type="ECO:0000313" key="2">
    <source>
        <dbReference type="EMBL" id="OGI61565.1"/>
    </source>
</evidence>
<dbReference type="AlphaFoldDB" id="A0A1F6UVY4"/>
<dbReference type="EMBL" id="MFTL01000013">
    <property type="protein sequence ID" value="OGI61565.1"/>
    <property type="molecule type" value="Genomic_DNA"/>
</dbReference>
<name>A0A1F6UVY4_9BACT</name>
<protein>
    <submittedName>
        <fullName evidence="2">Uncharacterized protein</fullName>
    </submittedName>
</protein>
<accession>A0A1F6UVY4</accession>
<proteinExistence type="predicted"/>
<sequence length="304" mass="33637">MKKFFSILFTLFACALSAQNHDHDGYFFREGIENLSKDNFILALEGKKDSVFVAGVTREKILNEFVRIWNEKFLAGDRKLATDEDGRTNVIYRLKETRSTTLPDGTEITESYWSNAEGIIKQKKRGALPEEKFLISQKGRVLASLRCGNPVFCEKLFPGTEEPIIPPPTPNQPEIRYVDRVIHDTVYLGGQPNQQITQFPNQVIQPQILQVNWPMNNLPLCNFCGSSHVGVCSALAGGVWNTGYVGGYNTLVTNSYLGPPYCGMCGSYHTGACASPAIGIGIGFGLGTKSGCNNNLAYPYPNRH</sequence>
<evidence type="ECO:0000313" key="3">
    <source>
        <dbReference type="Proteomes" id="UP000182253"/>
    </source>
</evidence>
<dbReference type="Proteomes" id="UP000182253">
    <property type="component" value="Unassembled WGS sequence"/>
</dbReference>
<comment type="caution">
    <text evidence="2">The sequence shown here is derived from an EMBL/GenBank/DDBJ whole genome shotgun (WGS) entry which is preliminary data.</text>
</comment>